<gene>
    <name evidence="4" type="ORF">AS592_08835</name>
</gene>
<dbReference type="InterPro" id="IPR010994">
    <property type="entry name" value="RuvA_2-like"/>
</dbReference>
<dbReference type="SUPFAM" id="SSF47781">
    <property type="entry name" value="RuvA domain 2-like"/>
    <property type="match status" value="1"/>
</dbReference>
<dbReference type="GO" id="GO:0006281">
    <property type="term" value="P:DNA repair"/>
    <property type="evidence" value="ECO:0007669"/>
    <property type="project" value="InterPro"/>
</dbReference>
<dbReference type="STRING" id="1630136.AS592_08835"/>
<evidence type="ECO:0000313" key="5">
    <source>
        <dbReference type="Proteomes" id="UP000075359"/>
    </source>
</evidence>
<dbReference type="PANTHER" id="PTHR21180">
    <property type="entry name" value="ENDONUCLEASE/EXONUCLEASE/PHOSPHATASE FAMILY DOMAIN-CONTAINING PROTEIN 1"/>
    <property type="match status" value="1"/>
</dbReference>
<feature type="domain" description="Helix-hairpin-helix DNA-binding motif class 1" evidence="3">
    <location>
        <begin position="31"/>
        <end position="50"/>
    </location>
</feature>
<comment type="caution">
    <text evidence="4">The sequence shown here is derived from an EMBL/GenBank/DDBJ whole genome shotgun (WGS) entry which is preliminary data.</text>
</comment>
<organism evidence="4 5">
    <name type="scientific">Sulfurovum riftiae</name>
    <dbReference type="NCBI Taxonomy" id="1630136"/>
    <lineage>
        <taxon>Bacteria</taxon>
        <taxon>Pseudomonadati</taxon>
        <taxon>Campylobacterota</taxon>
        <taxon>Epsilonproteobacteria</taxon>
        <taxon>Campylobacterales</taxon>
        <taxon>Sulfurovaceae</taxon>
        <taxon>Sulfurovum</taxon>
    </lineage>
</organism>
<dbReference type="GO" id="GO:0015628">
    <property type="term" value="P:protein secretion by the type II secretion system"/>
    <property type="evidence" value="ECO:0007669"/>
    <property type="project" value="TreeGrafter"/>
</dbReference>
<name>A0A151CHC7_9BACT</name>
<evidence type="ECO:0000313" key="4">
    <source>
        <dbReference type="EMBL" id="KYJ86911.1"/>
    </source>
</evidence>
<feature type="signal peptide" evidence="2">
    <location>
        <begin position="1"/>
        <end position="19"/>
    </location>
</feature>
<dbReference type="AlphaFoldDB" id="A0A151CHC7"/>
<evidence type="ECO:0000256" key="2">
    <source>
        <dbReference type="SAM" id="SignalP"/>
    </source>
</evidence>
<dbReference type="GO" id="GO:0003677">
    <property type="term" value="F:DNA binding"/>
    <property type="evidence" value="ECO:0007669"/>
    <property type="project" value="InterPro"/>
</dbReference>
<dbReference type="Pfam" id="PF12836">
    <property type="entry name" value="HHH_3"/>
    <property type="match status" value="1"/>
</dbReference>
<accession>A0A151CHC7</accession>
<keyword evidence="5" id="KW-1185">Reference proteome</keyword>
<evidence type="ECO:0000256" key="1">
    <source>
        <dbReference type="SAM" id="MobiDB-lite"/>
    </source>
</evidence>
<feature type="region of interest" description="Disordered" evidence="1">
    <location>
        <begin position="83"/>
        <end position="111"/>
    </location>
</feature>
<protein>
    <submittedName>
        <fullName evidence="4">Transporter</fullName>
    </submittedName>
</protein>
<sequence>MFKKVMAGVLVLSVSTLFGMSLNKLNTASKSELMEINGIGEKKADAIIKERRKGKFKSFEDFQRVEGIGEETAKNVKNDVKVKKDIKSSKKPTKKSTKSATAKKSSTKKKK</sequence>
<dbReference type="OrthoDB" id="5373215at2"/>
<dbReference type="InterPro" id="IPR051675">
    <property type="entry name" value="Endo/Exo/Phosphatase_dom_1"/>
</dbReference>
<evidence type="ECO:0000259" key="3">
    <source>
        <dbReference type="SMART" id="SM00278"/>
    </source>
</evidence>
<dbReference type="GO" id="GO:0015627">
    <property type="term" value="C:type II protein secretion system complex"/>
    <property type="evidence" value="ECO:0007669"/>
    <property type="project" value="TreeGrafter"/>
</dbReference>
<feature type="domain" description="Helix-hairpin-helix DNA-binding motif class 1" evidence="3">
    <location>
        <begin position="60"/>
        <end position="79"/>
    </location>
</feature>
<keyword evidence="2" id="KW-0732">Signal</keyword>
<dbReference type="EMBL" id="LNKT01000012">
    <property type="protein sequence ID" value="KYJ86911.1"/>
    <property type="molecule type" value="Genomic_DNA"/>
</dbReference>
<feature type="chain" id="PRO_5007578520" evidence="2">
    <location>
        <begin position="20"/>
        <end position="111"/>
    </location>
</feature>
<dbReference type="PANTHER" id="PTHR21180:SF32">
    <property type="entry name" value="ENDONUCLEASE_EXONUCLEASE_PHOSPHATASE FAMILY DOMAIN-CONTAINING PROTEIN 1"/>
    <property type="match status" value="1"/>
</dbReference>
<dbReference type="InterPro" id="IPR003583">
    <property type="entry name" value="Hlx-hairpin-Hlx_DNA-bd_motif"/>
</dbReference>
<dbReference type="SMART" id="SM00278">
    <property type="entry name" value="HhH1"/>
    <property type="match status" value="2"/>
</dbReference>
<reference evidence="4 5" key="1">
    <citation type="submission" date="2015-11" db="EMBL/GenBank/DDBJ databases">
        <title>Draft genome of Sulfurovum riftiae 1812E, a member of the Epsilonproteobacteria isolated from the tube of the deep-sea hydrothermal vent tubewom Riftia pachyptila.</title>
        <authorList>
            <person name="Vetriani C."/>
            <person name="Giovannelli D."/>
        </authorList>
    </citation>
    <scope>NUCLEOTIDE SEQUENCE [LARGE SCALE GENOMIC DNA]</scope>
    <source>
        <strain evidence="4 5">1812E</strain>
    </source>
</reference>
<proteinExistence type="predicted"/>
<dbReference type="RefSeq" id="WP_067330483.1">
    <property type="nucleotide sequence ID" value="NZ_LNKT01000012.1"/>
</dbReference>
<dbReference type="Proteomes" id="UP000075359">
    <property type="component" value="Unassembled WGS sequence"/>
</dbReference>
<dbReference type="Gene3D" id="1.10.150.280">
    <property type="entry name" value="AF1531-like domain"/>
    <property type="match status" value="1"/>
</dbReference>